<reference evidence="5" key="1">
    <citation type="submission" date="2025-08" db="UniProtKB">
        <authorList>
            <consortium name="RefSeq"/>
        </authorList>
    </citation>
    <scope>IDENTIFICATION</scope>
    <source>
        <tissue evidence="5">Muscle</tissue>
    </source>
</reference>
<feature type="compositionally biased region" description="Basic and acidic residues" evidence="3">
    <location>
        <begin position="52"/>
        <end position="61"/>
    </location>
</feature>
<dbReference type="InterPro" id="IPR027417">
    <property type="entry name" value="P-loop_NTPase"/>
</dbReference>
<dbReference type="PANTHER" id="PTHR45775:SF1">
    <property type="entry name" value="RAD, GEM_KIR FAMILY MEMBER 3, ISOFORM E"/>
    <property type="match status" value="1"/>
</dbReference>
<dbReference type="PROSITE" id="PS51419">
    <property type="entry name" value="RAB"/>
    <property type="match status" value="1"/>
</dbReference>
<dbReference type="InterPro" id="IPR001806">
    <property type="entry name" value="Small_GTPase"/>
</dbReference>
<protein>
    <submittedName>
        <fullName evidence="5">GTP-binding protein REM 1-like</fullName>
    </submittedName>
</protein>
<evidence type="ECO:0000256" key="2">
    <source>
        <dbReference type="ARBA" id="ARBA00022553"/>
    </source>
</evidence>
<dbReference type="SMART" id="SM00175">
    <property type="entry name" value="RAB"/>
    <property type="match status" value="1"/>
</dbReference>
<gene>
    <name evidence="5" type="primary">LOC106459505</name>
</gene>
<dbReference type="InterPro" id="IPR051641">
    <property type="entry name" value="RGK_GTP-binding_reg"/>
</dbReference>
<dbReference type="RefSeq" id="XP_013774588.1">
    <property type="nucleotide sequence ID" value="XM_013919134.2"/>
</dbReference>
<dbReference type="SMART" id="SM00173">
    <property type="entry name" value="RAS"/>
    <property type="match status" value="1"/>
</dbReference>
<feature type="compositionally biased region" description="Low complexity" evidence="3">
    <location>
        <begin position="163"/>
        <end position="173"/>
    </location>
</feature>
<keyword evidence="4" id="KW-1185">Reference proteome</keyword>
<evidence type="ECO:0000313" key="5">
    <source>
        <dbReference type="RefSeq" id="XP_013774588.1"/>
    </source>
</evidence>
<evidence type="ECO:0000256" key="1">
    <source>
        <dbReference type="ARBA" id="ARBA00008846"/>
    </source>
</evidence>
<sequence length="410" mass="45399">MSYSRIASTSLSNSQVVTSFEVKKKELRERKIQPRRKTAPIVMFSAAVALEDRESPSRAGDDLGSIRTTRGSSFRRSRVRSTKESVHRTQSMRTSSRPHSLDPANRSRQRVASVPRDNITKRSSSTHSLPLAGEEGDYQRLRNFSITPKGLINRGDSFRSKSHSSQSVSSSGSQLPTAETSGEAHEVPSHSTVRYRVVVLGCPEVGKSCLITQFTTSEYICAYDASSDEQDDKLVTVVLNREESELLFVEYTLSTKPDSSQPVETIMDNADAFVVVYSSCDKTSFRRARDTLLRMSNTKEKSSKAIILVGNKTDLARLRVVNTKDGKALATSIGCKFIETSAGINHNVDELLVGIVSQIRLKDQRLERDRESVTLATPALGTPCKAKVLIRKLLEKTVIKSKSCNNLHVL</sequence>
<organism evidence="4 5">
    <name type="scientific">Limulus polyphemus</name>
    <name type="common">Atlantic horseshoe crab</name>
    <dbReference type="NCBI Taxonomy" id="6850"/>
    <lineage>
        <taxon>Eukaryota</taxon>
        <taxon>Metazoa</taxon>
        <taxon>Ecdysozoa</taxon>
        <taxon>Arthropoda</taxon>
        <taxon>Chelicerata</taxon>
        <taxon>Merostomata</taxon>
        <taxon>Xiphosura</taxon>
        <taxon>Limulidae</taxon>
        <taxon>Limulus</taxon>
    </lineage>
</organism>
<dbReference type="Pfam" id="PF00071">
    <property type="entry name" value="Ras"/>
    <property type="match status" value="1"/>
</dbReference>
<dbReference type="GeneID" id="106459505"/>
<dbReference type="PANTHER" id="PTHR45775">
    <property type="entry name" value="RAD, GEM/KIR FAMILY MEMBER 2, ISOFORM C"/>
    <property type="match status" value="1"/>
</dbReference>
<keyword evidence="2" id="KW-0597">Phosphoprotein</keyword>
<comment type="similarity">
    <text evidence="1">Belongs to the small GTPase superfamily. RGK family.</text>
</comment>
<feature type="region of interest" description="Disordered" evidence="3">
    <location>
        <begin position="152"/>
        <end position="188"/>
    </location>
</feature>
<dbReference type="Proteomes" id="UP000694941">
    <property type="component" value="Unplaced"/>
</dbReference>
<name>A0ABM1B4E8_LIMPO</name>
<dbReference type="PRINTS" id="PR00449">
    <property type="entry name" value="RASTRNSFRMNG"/>
</dbReference>
<evidence type="ECO:0000256" key="3">
    <source>
        <dbReference type="SAM" id="MobiDB-lite"/>
    </source>
</evidence>
<dbReference type="Gene3D" id="3.40.50.300">
    <property type="entry name" value="P-loop containing nucleotide triphosphate hydrolases"/>
    <property type="match status" value="1"/>
</dbReference>
<dbReference type="SMART" id="SM00174">
    <property type="entry name" value="RHO"/>
    <property type="match status" value="1"/>
</dbReference>
<feature type="region of interest" description="Disordered" evidence="3">
    <location>
        <begin position="52"/>
        <end position="135"/>
    </location>
</feature>
<dbReference type="PROSITE" id="PS51421">
    <property type="entry name" value="RAS"/>
    <property type="match status" value="1"/>
</dbReference>
<dbReference type="SUPFAM" id="SSF52540">
    <property type="entry name" value="P-loop containing nucleoside triphosphate hydrolases"/>
    <property type="match status" value="1"/>
</dbReference>
<feature type="compositionally biased region" description="Polar residues" evidence="3">
    <location>
        <begin position="88"/>
        <end position="98"/>
    </location>
</feature>
<proteinExistence type="inferred from homology"/>
<evidence type="ECO:0000313" key="4">
    <source>
        <dbReference type="Proteomes" id="UP000694941"/>
    </source>
</evidence>
<accession>A0ABM1B4E8</accession>